<dbReference type="RefSeq" id="XP_008487045.1">
    <property type="nucleotide sequence ID" value="XM_008488823.2"/>
</dbReference>
<dbReference type="PANTHER" id="PTHR46116">
    <property type="entry name" value="(E3-INDEPENDENT) E2 UBIQUITIN-CONJUGATING ENZYME"/>
    <property type="match status" value="1"/>
</dbReference>
<dbReference type="GeneID" id="103523804"/>
<dbReference type="GO" id="GO:0004869">
    <property type="term" value="F:cysteine-type endopeptidase inhibitor activity"/>
    <property type="evidence" value="ECO:0007669"/>
    <property type="project" value="TreeGrafter"/>
</dbReference>
<proteinExistence type="predicted"/>
<keyword evidence="1" id="KW-0808">Transferase</keyword>
<feature type="non-terminal residue" evidence="4">
    <location>
        <position position="75"/>
    </location>
</feature>
<protein>
    <submittedName>
        <fullName evidence="4">Baculoviral IAP repeat-containing protein 6-like</fullName>
    </submittedName>
</protein>
<name>A0A1S3DTZ9_DIACI</name>
<gene>
    <name evidence="4" type="primary">LOC103523804</name>
</gene>
<dbReference type="Proteomes" id="UP000079169">
    <property type="component" value="Unplaced"/>
</dbReference>
<evidence type="ECO:0000256" key="1">
    <source>
        <dbReference type="ARBA" id="ARBA00022679"/>
    </source>
</evidence>
<dbReference type="KEGG" id="dci:103523804"/>
<dbReference type="GO" id="GO:0016740">
    <property type="term" value="F:transferase activity"/>
    <property type="evidence" value="ECO:0007669"/>
    <property type="project" value="UniProtKB-KW"/>
</dbReference>
<evidence type="ECO:0000313" key="3">
    <source>
        <dbReference type="Proteomes" id="UP000079169"/>
    </source>
</evidence>
<accession>A0A1S3DTZ9</accession>
<organism evidence="3 4">
    <name type="scientific">Diaphorina citri</name>
    <name type="common">Asian citrus psyllid</name>
    <dbReference type="NCBI Taxonomy" id="121845"/>
    <lineage>
        <taxon>Eukaryota</taxon>
        <taxon>Metazoa</taxon>
        <taxon>Ecdysozoa</taxon>
        <taxon>Arthropoda</taxon>
        <taxon>Hexapoda</taxon>
        <taxon>Insecta</taxon>
        <taxon>Pterygota</taxon>
        <taxon>Neoptera</taxon>
        <taxon>Paraneoptera</taxon>
        <taxon>Hemiptera</taxon>
        <taxon>Sternorrhyncha</taxon>
        <taxon>Psylloidea</taxon>
        <taxon>Psyllidae</taxon>
        <taxon>Diaphorininae</taxon>
        <taxon>Diaphorina</taxon>
    </lineage>
</organism>
<evidence type="ECO:0000313" key="4">
    <source>
        <dbReference type="RefSeq" id="XP_008487045.1"/>
    </source>
</evidence>
<sequence length="75" mass="8876">MLEQIRNPTPCFKDVIHTHFWLKRKEIVAQVKDWISDLDTQTNDKRSGRGLCLNINTLALKRHFNFLLDELAKLK</sequence>
<dbReference type="GO" id="GO:0043066">
    <property type="term" value="P:negative regulation of apoptotic process"/>
    <property type="evidence" value="ECO:0007669"/>
    <property type="project" value="TreeGrafter"/>
</dbReference>
<dbReference type="Gene3D" id="3.10.110.10">
    <property type="entry name" value="Ubiquitin Conjugating Enzyme"/>
    <property type="match status" value="1"/>
</dbReference>
<keyword evidence="3" id="KW-1185">Reference proteome</keyword>
<dbReference type="STRING" id="121845.A0A1S3DTZ9"/>
<dbReference type="InterPro" id="IPR016135">
    <property type="entry name" value="UBQ-conjugating_enzyme/RWD"/>
</dbReference>
<dbReference type="GO" id="GO:0005634">
    <property type="term" value="C:nucleus"/>
    <property type="evidence" value="ECO:0007669"/>
    <property type="project" value="TreeGrafter"/>
</dbReference>
<dbReference type="AlphaFoldDB" id="A0A1S3DTZ9"/>
<evidence type="ECO:0000256" key="2">
    <source>
        <dbReference type="ARBA" id="ARBA00022786"/>
    </source>
</evidence>
<dbReference type="PaxDb" id="121845-A0A1S3DTZ9"/>
<keyword evidence="2" id="KW-0833">Ubl conjugation pathway</keyword>
<dbReference type="PANTHER" id="PTHR46116:SF39">
    <property type="entry name" value="BACULOVIRAL IAP REPEAT-CONTAINING PROTEIN 6"/>
    <property type="match status" value="1"/>
</dbReference>
<reference evidence="4" key="1">
    <citation type="submission" date="2025-08" db="UniProtKB">
        <authorList>
            <consortium name="RefSeq"/>
        </authorList>
    </citation>
    <scope>IDENTIFICATION</scope>
</reference>